<proteinExistence type="predicted"/>
<feature type="region of interest" description="Disordered" evidence="1">
    <location>
        <begin position="79"/>
        <end position="163"/>
    </location>
</feature>
<dbReference type="OrthoDB" id="3059701at2759"/>
<feature type="chain" id="PRO_5040230313" evidence="2">
    <location>
        <begin position="24"/>
        <end position="185"/>
    </location>
</feature>
<protein>
    <submittedName>
        <fullName evidence="3">Uncharacterized protein</fullName>
    </submittedName>
</protein>
<name>A0A9P7G9M2_9AGAR</name>
<dbReference type="Proteomes" id="UP000775547">
    <property type="component" value="Unassembled WGS sequence"/>
</dbReference>
<reference evidence="3" key="2">
    <citation type="submission" date="2021-10" db="EMBL/GenBank/DDBJ databases">
        <title>Phylogenomics reveals ancestral predisposition of the termite-cultivated fungus Termitomyces towards a domesticated lifestyle.</title>
        <authorList>
            <person name="Auxier B."/>
            <person name="Grum-Grzhimaylo A."/>
            <person name="Cardenas M.E."/>
            <person name="Lodge J.D."/>
            <person name="Laessoe T."/>
            <person name="Pedersen O."/>
            <person name="Smith M.E."/>
            <person name="Kuyper T.W."/>
            <person name="Franco-Molano E.A."/>
            <person name="Baroni T.J."/>
            <person name="Aanen D.K."/>
        </authorList>
    </citation>
    <scope>NUCLEOTIDE SEQUENCE</scope>
    <source>
        <strain evidence="3">AP01</strain>
        <tissue evidence="3">Mycelium</tissue>
    </source>
</reference>
<dbReference type="AlphaFoldDB" id="A0A9P7G9M2"/>
<evidence type="ECO:0000256" key="1">
    <source>
        <dbReference type="SAM" id="MobiDB-lite"/>
    </source>
</evidence>
<keyword evidence="4" id="KW-1185">Reference proteome</keyword>
<feature type="compositionally biased region" description="Low complexity" evidence="1">
    <location>
        <begin position="129"/>
        <end position="163"/>
    </location>
</feature>
<feature type="signal peptide" evidence="2">
    <location>
        <begin position="1"/>
        <end position="23"/>
    </location>
</feature>
<feature type="compositionally biased region" description="Low complexity" evidence="1">
    <location>
        <begin position="87"/>
        <end position="115"/>
    </location>
</feature>
<reference evidence="3" key="1">
    <citation type="submission" date="2020-07" db="EMBL/GenBank/DDBJ databases">
        <authorList>
            <person name="Nieuwenhuis M."/>
            <person name="Van De Peppel L.J.J."/>
        </authorList>
    </citation>
    <scope>NUCLEOTIDE SEQUENCE</scope>
    <source>
        <strain evidence="3">AP01</strain>
        <tissue evidence="3">Mycelium</tissue>
    </source>
</reference>
<gene>
    <name evidence="3" type="ORF">DXG03_001644</name>
</gene>
<accession>A0A9P7G9M2</accession>
<keyword evidence="2" id="KW-0732">Signal</keyword>
<evidence type="ECO:0000313" key="4">
    <source>
        <dbReference type="Proteomes" id="UP000775547"/>
    </source>
</evidence>
<evidence type="ECO:0000256" key="2">
    <source>
        <dbReference type="SAM" id="SignalP"/>
    </source>
</evidence>
<evidence type="ECO:0000313" key="3">
    <source>
        <dbReference type="EMBL" id="KAG5643032.1"/>
    </source>
</evidence>
<sequence>MRYTLQNVLLLSVLSLSVALASAVDCPPTDKDGGSLTGSEDKGSFVTCSYSKAGPCTYFPVDGSFSSGSSVCPVGLPQTGGGGGGVSPTTAGTPPPSETTFASSSTPLTTSEEPAPSTPPVLETIPAVTTFQEPTPTTTGTTTTDTASSSNSAPSSAPSSSAVSLSSRGALTLIGLAGTVAAVLL</sequence>
<dbReference type="EMBL" id="JABCKV010000139">
    <property type="protein sequence ID" value="KAG5643032.1"/>
    <property type="molecule type" value="Genomic_DNA"/>
</dbReference>
<organism evidence="3 4">
    <name type="scientific">Asterophora parasitica</name>
    <dbReference type="NCBI Taxonomy" id="117018"/>
    <lineage>
        <taxon>Eukaryota</taxon>
        <taxon>Fungi</taxon>
        <taxon>Dikarya</taxon>
        <taxon>Basidiomycota</taxon>
        <taxon>Agaricomycotina</taxon>
        <taxon>Agaricomycetes</taxon>
        <taxon>Agaricomycetidae</taxon>
        <taxon>Agaricales</taxon>
        <taxon>Tricholomatineae</taxon>
        <taxon>Lyophyllaceae</taxon>
        <taxon>Asterophora</taxon>
    </lineage>
</organism>
<comment type="caution">
    <text evidence="3">The sequence shown here is derived from an EMBL/GenBank/DDBJ whole genome shotgun (WGS) entry which is preliminary data.</text>
</comment>